<dbReference type="InterPro" id="IPR004864">
    <property type="entry name" value="LEA_2"/>
</dbReference>
<feature type="region of interest" description="Disordered" evidence="5">
    <location>
        <begin position="1"/>
        <end position="40"/>
    </location>
</feature>
<dbReference type="GO" id="GO:0098542">
    <property type="term" value="P:defense response to other organism"/>
    <property type="evidence" value="ECO:0007669"/>
    <property type="project" value="InterPro"/>
</dbReference>
<reference evidence="8 9" key="1">
    <citation type="journal article" date="2019" name="G3 (Bethesda)">
        <title>Sequencing of a Wild Apple (Malus baccata) Genome Unravels the Differences Between Cultivated and Wild Apple Species Regarding Disease Resistance and Cold Tolerance.</title>
        <authorList>
            <person name="Chen X."/>
        </authorList>
    </citation>
    <scope>NUCLEOTIDE SEQUENCE [LARGE SCALE GENOMIC DNA]</scope>
    <source>
        <strain evidence="9">cv. Shandingzi</strain>
        <tissue evidence="8">Leaves</tissue>
    </source>
</reference>
<feature type="transmembrane region" description="Helical" evidence="6">
    <location>
        <begin position="84"/>
        <end position="108"/>
    </location>
</feature>
<evidence type="ECO:0000313" key="9">
    <source>
        <dbReference type="Proteomes" id="UP000315295"/>
    </source>
</evidence>
<evidence type="ECO:0000259" key="7">
    <source>
        <dbReference type="Pfam" id="PF03168"/>
    </source>
</evidence>
<feature type="domain" description="Late embryogenesis abundant protein LEA-2 subgroup" evidence="7">
    <location>
        <begin position="143"/>
        <end position="243"/>
    </location>
</feature>
<evidence type="ECO:0000256" key="4">
    <source>
        <dbReference type="ARBA" id="ARBA00023136"/>
    </source>
</evidence>
<evidence type="ECO:0000256" key="5">
    <source>
        <dbReference type="SAM" id="MobiDB-lite"/>
    </source>
</evidence>
<keyword evidence="2 6" id="KW-0812">Transmembrane</keyword>
<dbReference type="STRING" id="106549.A0A540LZ05"/>
<evidence type="ECO:0000256" key="3">
    <source>
        <dbReference type="ARBA" id="ARBA00022989"/>
    </source>
</evidence>
<keyword evidence="3 6" id="KW-1133">Transmembrane helix</keyword>
<name>A0A540LZ05_MALBA</name>
<accession>A0A540LZ05</accession>
<proteinExistence type="predicted"/>
<dbReference type="AlphaFoldDB" id="A0A540LZ05"/>
<gene>
    <name evidence="8" type="ORF">C1H46_022691</name>
</gene>
<comment type="caution">
    <text evidence="8">The sequence shown here is derived from an EMBL/GenBank/DDBJ whole genome shotgun (WGS) entry which is preliminary data.</text>
</comment>
<dbReference type="Proteomes" id="UP000315295">
    <property type="component" value="Unassembled WGS sequence"/>
</dbReference>
<dbReference type="PANTHER" id="PTHR31234:SF68">
    <property type="entry name" value="EXPRESSED PROTEIN"/>
    <property type="match status" value="1"/>
</dbReference>
<organism evidence="8 9">
    <name type="scientific">Malus baccata</name>
    <name type="common">Siberian crab apple</name>
    <name type="synonym">Pyrus baccata</name>
    <dbReference type="NCBI Taxonomy" id="106549"/>
    <lineage>
        <taxon>Eukaryota</taxon>
        <taxon>Viridiplantae</taxon>
        <taxon>Streptophyta</taxon>
        <taxon>Embryophyta</taxon>
        <taxon>Tracheophyta</taxon>
        <taxon>Spermatophyta</taxon>
        <taxon>Magnoliopsida</taxon>
        <taxon>eudicotyledons</taxon>
        <taxon>Gunneridae</taxon>
        <taxon>Pentapetalae</taxon>
        <taxon>rosids</taxon>
        <taxon>fabids</taxon>
        <taxon>Rosales</taxon>
        <taxon>Rosaceae</taxon>
        <taxon>Amygdaloideae</taxon>
        <taxon>Maleae</taxon>
        <taxon>Malus</taxon>
    </lineage>
</organism>
<evidence type="ECO:0000256" key="2">
    <source>
        <dbReference type="ARBA" id="ARBA00022692"/>
    </source>
</evidence>
<keyword evidence="4 6" id="KW-0472">Membrane</keyword>
<dbReference type="EMBL" id="VIEB01000410">
    <property type="protein sequence ID" value="TQD91731.1"/>
    <property type="molecule type" value="Genomic_DNA"/>
</dbReference>
<dbReference type="PANTHER" id="PTHR31234">
    <property type="entry name" value="LATE EMBRYOGENESIS ABUNDANT (LEA) HYDROXYPROLINE-RICH GLYCOPROTEIN FAMILY"/>
    <property type="match status" value="1"/>
</dbReference>
<feature type="compositionally biased region" description="Low complexity" evidence="5">
    <location>
        <begin position="1"/>
        <end position="11"/>
    </location>
</feature>
<protein>
    <recommendedName>
        <fullName evidence="7">Late embryogenesis abundant protein LEA-2 subgroup domain-containing protein</fullName>
    </recommendedName>
</protein>
<dbReference type="InterPro" id="IPR044839">
    <property type="entry name" value="NDR1-like"/>
</dbReference>
<dbReference type="GO" id="GO:0005886">
    <property type="term" value="C:plasma membrane"/>
    <property type="evidence" value="ECO:0007669"/>
    <property type="project" value="TreeGrafter"/>
</dbReference>
<evidence type="ECO:0000313" key="8">
    <source>
        <dbReference type="EMBL" id="TQD91731.1"/>
    </source>
</evidence>
<comment type="subcellular location">
    <subcellularLocation>
        <location evidence="1">Membrane</location>
        <topology evidence="1">Single-pass membrane protein</topology>
    </subcellularLocation>
</comment>
<sequence>MEERGPPAAAAGDDDGNEDPPQSEMQLVLRPPPPPFPGANTYVVQIPKDQIYRVPPPENALIVERHRNPENKKKKSPCCTIRCLIIGAIVFSLCLILFITLLSLSLTVKPKEPKFSISNVHVKNPKSKSDTGKNSHPGYEVSVKVNNPNGHGINYEGSEWASLLLKEKSIGKGKFPLKKQEKDSSATVKLVLDGSKGALPREVEKSIENTNSKMHLPLTLKMDLSVKVKGFIKTWKMETEVECHFQVSTLGKGTKVLQQKCEAKFKG</sequence>
<keyword evidence="9" id="KW-1185">Reference proteome</keyword>
<evidence type="ECO:0000256" key="6">
    <source>
        <dbReference type="SAM" id="Phobius"/>
    </source>
</evidence>
<dbReference type="Gene3D" id="2.60.40.1820">
    <property type="match status" value="1"/>
</dbReference>
<evidence type="ECO:0000256" key="1">
    <source>
        <dbReference type="ARBA" id="ARBA00004167"/>
    </source>
</evidence>
<dbReference type="Pfam" id="PF03168">
    <property type="entry name" value="LEA_2"/>
    <property type="match status" value="1"/>
</dbReference>
<dbReference type="SUPFAM" id="SSF117070">
    <property type="entry name" value="LEA14-like"/>
    <property type="match status" value="1"/>
</dbReference>